<dbReference type="InterPro" id="IPR011701">
    <property type="entry name" value="MFS"/>
</dbReference>
<feature type="transmembrane region" description="Helical" evidence="7">
    <location>
        <begin position="268"/>
        <end position="288"/>
    </location>
</feature>
<organism evidence="9 10">
    <name type="scientific">Streptomyces hundungensis</name>
    <dbReference type="NCBI Taxonomy" id="1077946"/>
    <lineage>
        <taxon>Bacteria</taxon>
        <taxon>Bacillati</taxon>
        <taxon>Actinomycetota</taxon>
        <taxon>Actinomycetes</taxon>
        <taxon>Kitasatosporales</taxon>
        <taxon>Streptomycetaceae</taxon>
        <taxon>Streptomyces</taxon>
    </lineage>
</organism>
<dbReference type="SUPFAM" id="SSF103473">
    <property type="entry name" value="MFS general substrate transporter"/>
    <property type="match status" value="1"/>
</dbReference>
<feature type="transmembrane region" description="Helical" evidence="7">
    <location>
        <begin position="98"/>
        <end position="116"/>
    </location>
</feature>
<evidence type="ECO:0000256" key="3">
    <source>
        <dbReference type="ARBA" id="ARBA00022692"/>
    </source>
</evidence>
<feature type="transmembrane region" description="Helical" evidence="7">
    <location>
        <begin position="71"/>
        <end position="91"/>
    </location>
</feature>
<evidence type="ECO:0000256" key="1">
    <source>
        <dbReference type="ARBA" id="ARBA00004651"/>
    </source>
</evidence>
<dbReference type="InterPro" id="IPR020846">
    <property type="entry name" value="MFS_dom"/>
</dbReference>
<feature type="region of interest" description="Disordered" evidence="6">
    <location>
        <begin position="1"/>
        <end position="24"/>
    </location>
</feature>
<dbReference type="PROSITE" id="PS50850">
    <property type="entry name" value="MFS"/>
    <property type="match status" value="1"/>
</dbReference>
<dbReference type="InterPro" id="IPR050189">
    <property type="entry name" value="MFS_Efflux_Transporters"/>
</dbReference>
<evidence type="ECO:0000256" key="6">
    <source>
        <dbReference type="SAM" id="MobiDB-lite"/>
    </source>
</evidence>
<dbReference type="CDD" id="cd17324">
    <property type="entry name" value="MFS_NepI_like"/>
    <property type="match status" value="1"/>
</dbReference>
<keyword evidence="5 7" id="KW-0472">Membrane</keyword>
<evidence type="ECO:0000313" key="10">
    <source>
        <dbReference type="Proteomes" id="UP000271554"/>
    </source>
</evidence>
<dbReference type="PANTHER" id="PTHR43124:SF3">
    <property type="entry name" value="CHLORAMPHENICOL EFFLUX PUMP RV0191"/>
    <property type="match status" value="1"/>
</dbReference>
<gene>
    <name evidence="9" type="primary">nepI_1</name>
    <name evidence="9" type="ORF">DWB77_00189</name>
</gene>
<sequence>MSTAESARRSAGSAPMSEPNSSASPVPLRRWLALVAVAVGTFAMVTAEQLPMGLLTPIGGSLDVSEGTAGLLVTVPGLVASATAPLLPVLIRRADRRTVLIALLGLMAAANALSVLTSDFTELLVSRFLIGISIGGFWALAAGIAVSMVPTVHVGRATALVFGGATAANVLGVPAGTLIGEFSSWRTAFATVGGLGLFVVVALLLLLPSLPASAPVRLSTLAAQFRNPAVRTGVLTTFLLVGGHFAAFTFVSPALREISGISQSMVGPLLLVFGVAGILGNFLAGAVVGRDVRRVVMMIGCSLALILALFPLLGTSPAGGIVLLIGWGLAFGGVPVSVQTWILQSAPREAEAATALNTSVFNLAVALGALFGGLAVDAAGLDVALWGAAAVGLITTITVWRTRGTAV</sequence>
<dbReference type="Proteomes" id="UP000271554">
    <property type="component" value="Chromosome"/>
</dbReference>
<comment type="subcellular location">
    <subcellularLocation>
        <location evidence="1">Cell membrane</location>
        <topology evidence="1">Multi-pass membrane protein</topology>
    </subcellularLocation>
</comment>
<name>A0A387HBH9_9ACTN</name>
<feature type="transmembrane region" description="Helical" evidence="7">
    <location>
        <begin position="159"/>
        <end position="179"/>
    </location>
</feature>
<feature type="transmembrane region" description="Helical" evidence="7">
    <location>
        <begin position="185"/>
        <end position="207"/>
    </location>
</feature>
<feature type="transmembrane region" description="Helical" evidence="7">
    <location>
        <begin position="295"/>
        <end position="314"/>
    </location>
</feature>
<evidence type="ECO:0000313" key="9">
    <source>
        <dbReference type="EMBL" id="AYG78082.1"/>
    </source>
</evidence>
<evidence type="ECO:0000256" key="7">
    <source>
        <dbReference type="SAM" id="Phobius"/>
    </source>
</evidence>
<feature type="transmembrane region" description="Helical" evidence="7">
    <location>
        <begin position="228"/>
        <end position="248"/>
    </location>
</feature>
<reference evidence="9 10" key="1">
    <citation type="submission" date="2018-10" db="EMBL/GenBank/DDBJ databases">
        <title>Relationship between Morphology and Antimicrobial Activity in Streptomyces.</title>
        <authorList>
            <person name="Kang H.J."/>
            <person name="Kim S.B."/>
        </authorList>
    </citation>
    <scope>NUCLEOTIDE SEQUENCE [LARGE SCALE GENOMIC DNA]</scope>
    <source>
        <strain evidence="9 10">BH38</strain>
    </source>
</reference>
<evidence type="ECO:0000256" key="5">
    <source>
        <dbReference type="ARBA" id="ARBA00023136"/>
    </source>
</evidence>
<dbReference type="AlphaFoldDB" id="A0A387HBH9"/>
<proteinExistence type="predicted"/>
<evidence type="ECO:0000256" key="2">
    <source>
        <dbReference type="ARBA" id="ARBA00022475"/>
    </source>
</evidence>
<dbReference type="Pfam" id="PF07690">
    <property type="entry name" value="MFS_1"/>
    <property type="match status" value="1"/>
</dbReference>
<feature type="domain" description="Major facilitator superfamily (MFS) profile" evidence="8">
    <location>
        <begin position="33"/>
        <end position="407"/>
    </location>
</feature>
<protein>
    <submittedName>
        <fullName evidence="9">Purine ribonucleoside efflux pump NepI</fullName>
    </submittedName>
</protein>
<keyword evidence="4 7" id="KW-1133">Transmembrane helix</keyword>
<feature type="transmembrane region" description="Helical" evidence="7">
    <location>
        <begin position="128"/>
        <end position="147"/>
    </location>
</feature>
<dbReference type="GO" id="GO:0005886">
    <property type="term" value="C:plasma membrane"/>
    <property type="evidence" value="ECO:0007669"/>
    <property type="project" value="UniProtKB-SubCell"/>
</dbReference>
<dbReference type="PANTHER" id="PTHR43124">
    <property type="entry name" value="PURINE EFFLUX PUMP PBUE"/>
    <property type="match status" value="1"/>
</dbReference>
<feature type="transmembrane region" description="Helical" evidence="7">
    <location>
        <begin position="383"/>
        <end position="400"/>
    </location>
</feature>
<dbReference type="EMBL" id="CP032698">
    <property type="protein sequence ID" value="AYG78082.1"/>
    <property type="molecule type" value="Genomic_DNA"/>
</dbReference>
<dbReference type="InterPro" id="IPR036259">
    <property type="entry name" value="MFS_trans_sf"/>
</dbReference>
<feature type="transmembrane region" description="Helical" evidence="7">
    <location>
        <begin position="355"/>
        <end position="377"/>
    </location>
</feature>
<dbReference type="GO" id="GO:0022857">
    <property type="term" value="F:transmembrane transporter activity"/>
    <property type="evidence" value="ECO:0007669"/>
    <property type="project" value="InterPro"/>
</dbReference>
<feature type="transmembrane region" description="Helical" evidence="7">
    <location>
        <begin position="320"/>
        <end position="343"/>
    </location>
</feature>
<keyword evidence="3 7" id="KW-0812">Transmembrane</keyword>
<dbReference type="Gene3D" id="1.20.1250.20">
    <property type="entry name" value="MFS general substrate transporter like domains"/>
    <property type="match status" value="2"/>
</dbReference>
<evidence type="ECO:0000256" key="4">
    <source>
        <dbReference type="ARBA" id="ARBA00022989"/>
    </source>
</evidence>
<evidence type="ECO:0000259" key="8">
    <source>
        <dbReference type="PROSITE" id="PS50850"/>
    </source>
</evidence>
<dbReference type="KEGG" id="shun:DWB77_00189"/>
<keyword evidence="10" id="KW-1185">Reference proteome</keyword>
<accession>A0A387HBH9</accession>
<keyword evidence="2" id="KW-1003">Cell membrane</keyword>